<dbReference type="AlphaFoldDB" id="A0A1Q8CTM6"/>
<gene>
    <name evidence="1" type="ORF">BU204_10190</name>
</gene>
<evidence type="ECO:0000313" key="2">
    <source>
        <dbReference type="Proteomes" id="UP000185596"/>
    </source>
</evidence>
<proteinExistence type="predicted"/>
<evidence type="ECO:0008006" key="3">
    <source>
        <dbReference type="Google" id="ProtNLM"/>
    </source>
</evidence>
<dbReference type="EMBL" id="MSIE01000015">
    <property type="protein sequence ID" value="OLF17683.1"/>
    <property type="molecule type" value="Genomic_DNA"/>
</dbReference>
<dbReference type="InterPro" id="IPR014543">
    <property type="entry name" value="UCP028291"/>
</dbReference>
<comment type="caution">
    <text evidence="1">The sequence shown here is derived from an EMBL/GenBank/DDBJ whole genome shotgun (WGS) entry which is preliminary data.</text>
</comment>
<dbReference type="STRING" id="1912961.BU204_10190"/>
<dbReference type="Gene3D" id="3.30.310.50">
    <property type="entry name" value="Alpha-D-phosphohexomutase, C-terminal domain"/>
    <property type="match status" value="1"/>
</dbReference>
<protein>
    <recommendedName>
        <fullName evidence="3">DUF2218 domain-containing protein</fullName>
    </recommendedName>
</protein>
<keyword evidence="2" id="KW-1185">Reference proteome</keyword>
<reference evidence="1 2" key="1">
    <citation type="submission" date="2016-12" db="EMBL/GenBank/DDBJ databases">
        <title>The draft genome sequence of Actinophytocola sp. 11-183.</title>
        <authorList>
            <person name="Wang W."/>
            <person name="Yuan L."/>
        </authorList>
    </citation>
    <scope>NUCLEOTIDE SEQUENCE [LARGE SCALE GENOMIC DNA]</scope>
    <source>
        <strain evidence="1 2">11-183</strain>
    </source>
</reference>
<accession>A0A1Q8CTM6</accession>
<name>A0A1Q8CTM6_9PSEU</name>
<evidence type="ECO:0000313" key="1">
    <source>
        <dbReference type="EMBL" id="OLF17683.1"/>
    </source>
</evidence>
<dbReference type="Pfam" id="PF09981">
    <property type="entry name" value="DUF2218"/>
    <property type="match status" value="1"/>
</dbReference>
<sequence>METANASRYLVQLCTHAAKVGDHLQHGHLRGAHARPEVRGVEYSDTHGTLDLSWGRCVLDVDPDGLTIRVDADTEDHLRGIQDIIAADLQRFGHRDSVAVTWQPPRVQHDEEA</sequence>
<dbReference type="Proteomes" id="UP000185596">
    <property type="component" value="Unassembled WGS sequence"/>
</dbReference>
<organism evidence="1 2">
    <name type="scientific">Actinophytocola xanthii</name>
    <dbReference type="NCBI Taxonomy" id="1912961"/>
    <lineage>
        <taxon>Bacteria</taxon>
        <taxon>Bacillati</taxon>
        <taxon>Actinomycetota</taxon>
        <taxon>Actinomycetes</taxon>
        <taxon>Pseudonocardiales</taxon>
        <taxon>Pseudonocardiaceae</taxon>
    </lineage>
</organism>